<evidence type="ECO:0000313" key="2">
    <source>
        <dbReference type="EMBL" id="CPV43969.1"/>
    </source>
</evidence>
<accession>A0A0U1B6K1</accession>
<dbReference type="EMBL" id="CSWP01000002">
    <property type="protein sequence ID" value="CPV43969.1"/>
    <property type="molecule type" value="Genomic_DNA"/>
</dbReference>
<reference evidence="2 3" key="1">
    <citation type="submission" date="2015-03" db="EMBL/GenBank/DDBJ databases">
        <authorList>
            <person name="Murphy D."/>
        </authorList>
    </citation>
    <scope>NUCLEOTIDE SEQUENCE [LARGE SCALE GENOMIC DNA]</scope>
    <source>
        <strain evidence="2 3">PAP088</strain>
    </source>
</reference>
<dbReference type="InterPro" id="IPR050712">
    <property type="entry name" value="NAD(P)H-dep_reductase"/>
</dbReference>
<dbReference type="InterPro" id="IPR029039">
    <property type="entry name" value="Flavoprotein-like_sf"/>
</dbReference>
<dbReference type="GO" id="GO:0016491">
    <property type="term" value="F:oxidoreductase activity"/>
    <property type="evidence" value="ECO:0007669"/>
    <property type="project" value="InterPro"/>
</dbReference>
<proteinExistence type="predicted"/>
<organism evidence="2 3">
    <name type="scientific">Mycobacteroides abscessus</name>
    <dbReference type="NCBI Taxonomy" id="36809"/>
    <lineage>
        <taxon>Bacteria</taxon>
        <taxon>Bacillati</taxon>
        <taxon>Actinomycetota</taxon>
        <taxon>Actinomycetes</taxon>
        <taxon>Mycobacteriales</taxon>
        <taxon>Mycobacteriaceae</taxon>
        <taxon>Mycobacteroides</taxon>
    </lineage>
</organism>
<feature type="domain" description="NADPH-dependent FMN reductase-like" evidence="1">
    <location>
        <begin position="18"/>
        <end position="159"/>
    </location>
</feature>
<dbReference type="InterPro" id="IPR005025">
    <property type="entry name" value="FMN_Rdtase-like_dom"/>
</dbReference>
<dbReference type="Proteomes" id="UP000045782">
    <property type="component" value="Unassembled WGS sequence"/>
</dbReference>
<dbReference type="PANTHER" id="PTHR30543:SF21">
    <property type="entry name" value="NAD(P)H-DEPENDENT FMN REDUCTASE LOT6"/>
    <property type="match status" value="1"/>
</dbReference>
<dbReference type="SUPFAM" id="SSF52218">
    <property type="entry name" value="Flavoproteins"/>
    <property type="match status" value="1"/>
</dbReference>
<dbReference type="PANTHER" id="PTHR30543">
    <property type="entry name" value="CHROMATE REDUCTASE"/>
    <property type="match status" value="1"/>
</dbReference>
<evidence type="ECO:0000313" key="3">
    <source>
        <dbReference type="Proteomes" id="UP000045782"/>
    </source>
</evidence>
<dbReference type="Gene3D" id="3.40.50.360">
    <property type="match status" value="1"/>
</dbReference>
<gene>
    <name evidence="2" type="ORF">ERS075579_01552</name>
</gene>
<name>A0A0U1B6K1_9MYCO</name>
<dbReference type="GO" id="GO:0005829">
    <property type="term" value="C:cytosol"/>
    <property type="evidence" value="ECO:0007669"/>
    <property type="project" value="TreeGrafter"/>
</dbReference>
<dbReference type="Pfam" id="PF03358">
    <property type="entry name" value="FMN_red"/>
    <property type="match status" value="1"/>
</dbReference>
<protein>
    <submittedName>
        <fullName evidence="2">Putative reductase</fullName>
    </submittedName>
</protein>
<dbReference type="GO" id="GO:0010181">
    <property type="term" value="F:FMN binding"/>
    <property type="evidence" value="ECO:0007669"/>
    <property type="project" value="TreeGrafter"/>
</dbReference>
<dbReference type="AlphaFoldDB" id="A0A0U1B6K1"/>
<evidence type="ECO:0000259" key="1">
    <source>
        <dbReference type="Pfam" id="PF03358"/>
    </source>
</evidence>
<sequence>MHFRYDDRRVNTSTTPLRLAVICASTRDGRFGPTVANWIAQSARTHPAFDVGYIDLADYPLPLHLSQRPGAQDTAQLARVTARLRIADAFLVVTPEYNHSFPAPLKNLIDWHHSEWQAKPVGFTSYGGMSGGLRAIEQLRLVFAELHAVTTRDVVSFHGVWSQFDEDGRLTDSRDAETAAKTMLDELAWWGAALRTAREHSPYAW</sequence>